<evidence type="ECO:0000313" key="2">
    <source>
        <dbReference type="Proteomes" id="UP000784880"/>
    </source>
</evidence>
<comment type="caution">
    <text evidence="1">The sequence shown here is derived from an EMBL/GenBank/DDBJ whole genome shotgun (WGS) entry which is preliminary data.</text>
</comment>
<evidence type="ECO:0000313" key="1">
    <source>
        <dbReference type="EMBL" id="MBU9713208.1"/>
    </source>
</evidence>
<protein>
    <submittedName>
        <fullName evidence="1">Uncharacterized protein</fullName>
    </submittedName>
</protein>
<proteinExistence type="predicted"/>
<accession>A0ABS6JI48</accession>
<dbReference type="EMBL" id="JAHQCS010000126">
    <property type="protein sequence ID" value="MBU9713208.1"/>
    <property type="molecule type" value="Genomic_DNA"/>
</dbReference>
<keyword evidence="2" id="KW-1185">Reference proteome</keyword>
<gene>
    <name evidence="1" type="ORF">KS419_15865</name>
</gene>
<reference evidence="1 2" key="1">
    <citation type="submission" date="2021-06" db="EMBL/GenBank/DDBJ databases">
        <title>Bacillus sp. RD4P76, an endophyte from a halophyte.</title>
        <authorList>
            <person name="Sun J.-Q."/>
        </authorList>
    </citation>
    <scope>NUCLEOTIDE SEQUENCE [LARGE SCALE GENOMIC DNA]</scope>
    <source>
        <strain evidence="1 2">CGMCC 1.15917</strain>
    </source>
</reference>
<dbReference type="Proteomes" id="UP000784880">
    <property type="component" value="Unassembled WGS sequence"/>
</dbReference>
<name>A0ABS6JI48_9BACI</name>
<sequence>MEDQELNVRFNFNLTDEIFEGLELYSFVLSPLYSNLGILIMTEDFEMNSTYIVIRFYVLRKGPDGAFSIEDELQPLSFNSHESTQYFLESLPNMSALDLLVAMNQSSVKYSM</sequence>
<dbReference type="RefSeq" id="WP_217067376.1">
    <property type="nucleotide sequence ID" value="NZ_JAHQCS010000126.1"/>
</dbReference>
<organism evidence="1 2">
    <name type="scientific">Evansella tamaricis</name>
    <dbReference type="NCBI Taxonomy" id="2069301"/>
    <lineage>
        <taxon>Bacteria</taxon>
        <taxon>Bacillati</taxon>
        <taxon>Bacillota</taxon>
        <taxon>Bacilli</taxon>
        <taxon>Bacillales</taxon>
        <taxon>Bacillaceae</taxon>
        <taxon>Evansella</taxon>
    </lineage>
</organism>